<accession>A0A1I7TGJ8</accession>
<keyword evidence="1" id="KW-1185">Reference proteome</keyword>
<proteinExistence type="predicted"/>
<evidence type="ECO:0000313" key="1">
    <source>
        <dbReference type="Proteomes" id="UP000095282"/>
    </source>
</evidence>
<organism evidence="1 2">
    <name type="scientific">Caenorhabditis tropicalis</name>
    <dbReference type="NCBI Taxonomy" id="1561998"/>
    <lineage>
        <taxon>Eukaryota</taxon>
        <taxon>Metazoa</taxon>
        <taxon>Ecdysozoa</taxon>
        <taxon>Nematoda</taxon>
        <taxon>Chromadorea</taxon>
        <taxon>Rhabditida</taxon>
        <taxon>Rhabditina</taxon>
        <taxon>Rhabditomorpha</taxon>
        <taxon>Rhabditoidea</taxon>
        <taxon>Rhabditidae</taxon>
        <taxon>Peloderinae</taxon>
        <taxon>Caenorhabditis</taxon>
    </lineage>
</organism>
<evidence type="ECO:0000313" key="2">
    <source>
        <dbReference type="WBParaSite" id="Csp11.Scaffold607.g5725.t1"/>
    </source>
</evidence>
<reference evidence="2" key="1">
    <citation type="submission" date="2016-11" db="UniProtKB">
        <authorList>
            <consortium name="WormBaseParasite"/>
        </authorList>
    </citation>
    <scope>IDENTIFICATION</scope>
</reference>
<dbReference type="WBParaSite" id="Csp11.Scaffold607.g5725.t1">
    <property type="protein sequence ID" value="Csp11.Scaffold607.g5725.t1"/>
    <property type="gene ID" value="Csp11.Scaffold607.g5725"/>
</dbReference>
<dbReference type="Proteomes" id="UP000095282">
    <property type="component" value="Unplaced"/>
</dbReference>
<dbReference type="AlphaFoldDB" id="A0A1I7TGJ8"/>
<protein>
    <submittedName>
        <fullName evidence="2">Transposase</fullName>
    </submittedName>
</protein>
<sequence>MDLGLKILGIQRSGIHWRPEKNGDKLSEPKYNSNDVPLRKLISMANSLNFSASSVFYHDNAELTKAKQWIGEKLKEHWERIEINPGETAIIGMKMENILRIHGIHHNKYTCI</sequence>
<name>A0A1I7TGJ8_9PELO</name>